<dbReference type="GeneTree" id="ENSGT00940000157263"/>
<feature type="transmembrane region" description="Helical" evidence="16">
    <location>
        <begin position="66"/>
        <end position="87"/>
    </location>
</feature>
<dbReference type="Ensembl" id="ENSGACT00000040286.1">
    <property type="protein sequence ID" value="ENSGACP00000063669.1"/>
    <property type="gene ID" value="ENSGACG00000014462.3"/>
</dbReference>
<dbReference type="PRINTS" id="PR01204">
    <property type="entry name" value="GLY1TRNSPORT"/>
</dbReference>
<dbReference type="Proteomes" id="UP000007635">
    <property type="component" value="Chromosome III"/>
</dbReference>
<protein>
    <recommendedName>
        <fullName evidence="14">Transporter</fullName>
    </recommendedName>
</protein>
<evidence type="ECO:0000256" key="15">
    <source>
        <dbReference type="SAM" id="MobiDB-lite"/>
    </source>
</evidence>
<dbReference type="PANTHER" id="PTHR11616">
    <property type="entry name" value="SODIUM/CHLORIDE DEPENDENT TRANSPORTER"/>
    <property type="match status" value="1"/>
</dbReference>
<dbReference type="PROSITE" id="PS00754">
    <property type="entry name" value="NA_NEUROTRAN_SYMP_2"/>
    <property type="match status" value="1"/>
</dbReference>
<comment type="catalytic activity">
    <reaction evidence="11">
        <text>glycine(out) + chloride(out) + 2 Na(+)(out) = glycine(in) + chloride(in) + 2 Na(+)(in)</text>
        <dbReference type="Rhea" id="RHEA:70691"/>
        <dbReference type="ChEBI" id="CHEBI:17996"/>
        <dbReference type="ChEBI" id="CHEBI:29101"/>
        <dbReference type="ChEBI" id="CHEBI:57305"/>
    </reaction>
</comment>
<feature type="binding site" evidence="12">
    <location>
        <position position="45"/>
    </location>
    <ligand>
        <name>Na(+)</name>
        <dbReference type="ChEBI" id="CHEBI:29101"/>
        <label>1</label>
    </ligand>
</feature>
<keyword evidence="12" id="KW-0915">Sodium</keyword>
<evidence type="ECO:0000256" key="2">
    <source>
        <dbReference type="ARBA" id="ARBA00010056"/>
    </source>
</evidence>
<feature type="transmembrane region" description="Helical" evidence="16">
    <location>
        <begin position="245"/>
        <end position="265"/>
    </location>
</feature>
<reference evidence="17" key="3">
    <citation type="submission" date="2025-09" db="UniProtKB">
        <authorList>
            <consortium name="Ensembl"/>
        </authorList>
    </citation>
    <scope>IDENTIFICATION</scope>
</reference>
<organism evidence="17 18">
    <name type="scientific">Gasterosteus aculeatus aculeatus</name>
    <name type="common">three-spined stickleback</name>
    <dbReference type="NCBI Taxonomy" id="481459"/>
    <lineage>
        <taxon>Eukaryota</taxon>
        <taxon>Metazoa</taxon>
        <taxon>Chordata</taxon>
        <taxon>Craniata</taxon>
        <taxon>Vertebrata</taxon>
        <taxon>Euteleostomi</taxon>
        <taxon>Actinopterygii</taxon>
        <taxon>Neopterygii</taxon>
        <taxon>Teleostei</taxon>
        <taxon>Neoteleostei</taxon>
        <taxon>Acanthomorphata</taxon>
        <taxon>Eupercaria</taxon>
        <taxon>Perciformes</taxon>
        <taxon>Cottioidei</taxon>
        <taxon>Gasterosteales</taxon>
        <taxon>Gasterosteidae</taxon>
        <taxon>Gasterosteus</taxon>
    </lineage>
</organism>
<dbReference type="GO" id="GO:0006836">
    <property type="term" value="P:neurotransmitter transport"/>
    <property type="evidence" value="ECO:0007669"/>
    <property type="project" value="UniProtKB-KW"/>
</dbReference>
<reference evidence="17 18" key="1">
    <citation type="journal article" date="2021" name="G3 (Bethesda)">
        <title>Improved contiguity of the threespine stickleback genome using long-read sequencing.</title>
        <authorList>
            <person name="Nath S."/>
            <person name="Shaw D.E."/>
            <person name="White M.A."/>
        </authorList>
    </citation>
    <scope>NUCLEOTIDE SEQUENCE [LARGE SCALE GENOMIC DNA]</scope>
    <source>
        <strain evidence="17 18">Lake Benthic</strain>
    </source>
</reference>
<reference evidence="17" key="2">
    <citation type="submission" date="2025-08" db="UniProtKB">
        <authorList>
            <consortium name="Ensembl"/>
        </authorList>
    </citation>
    <scope>IDENTIFICATION</scope>
</reference>
<keyword evidence="10 16" id="KW-0472">Membrane</keyword>
<dbReference type="InterPro" id="IPR000175">
    <property type="entry name" value="Na/ntran_symport"/>
</dbReference>
<feature type="transmembrane region" description="Helical" evidence="16">
    <location>
        <begin position="460"/>
        <end position="482"/>
    </location>
</feature>
<feature type="binding site" evidence="12">
    <location>
        <position position="44"/>
    </location>
    <ligand>
        <name>Na(+)</name>
        <dbReference type="ChEBI" id="CHEBI:29101"/>
        <label>2</label>
    </ligand>
</feature>
<dbReference type="SUPFAM" id="SSF161070">
    <property type="entry name" value="SNF-like"/>
    <property type="match status" value="1"/>
</dbReference>
<evidence type="ECO:0000256" key="6">
    <source>
        <dbReference type="ARBA" id="ARBA00022775"/>
    </source>
</evidence>
<dbReference type="PROSITE" id="PS50267">
    <property type="entry name" value="NA_NEUROTRAN_SYMP_3"/>
    <property type="match status" value="1"/>
</dbReference>
<feature type="binding site" evidence="12">
    <location>
        <position position="42"/>
    </location>
    <ligand>
        <name>Na(+)</name>
        <dbReference type="ChEBI" id="CHEBI:29101"/>
        <label>1</label>
    </ligand>
</feature>
<evidence type="ECO:0000256" key="7">
    <source>
        <dbReference type="ARBA" id="ARBA00022847"/>
    </source>
</evidence>
<evidence type="ECO:0000256" key="13">
    <source>
        <dbReference type="PIRSR" id="PIRSR600175-2"/>
    </source>
</evidence>
<feature type="transmembrane region" description="Helical" evidence="16">
    <location>
        <begin position="327"/>
        <end position="352"/>
    </location>
</feature>
<evidence type="ECO:0000256" key="10">
    <source>
        <dbReference type="ARBA" id="ARBA00023136"/>
    </source>
</evidence>
<evidence type="ECO:0000313" key="18">
    <source>
        <dbReference type="Proteomes" id="UP000007635"/>
    </source>
</evidence>
<dbReference type="GO" id="GO:0046872">
    <property type="term" value="F:metal ion binding"/>
    <property type="evidence" value="ECO:0007669"/>
    <property type="project" value="UniProtKB-KW"/>
</dbReference>
<keyword evidence="3 14" id="KW-0813">Transport</keyword>
<evidence type="ECO:0000256" key="3">
    <source>
        <dbReference type="ARBA" id="ARBA00022448"/>
    </source>
</evidence>
<keyword evidence="4" id="KW-1003">Cell membrane</keyword>
<feature type="binding site" evidence="12">
    <location>
        <position position="49"/>
    </location>
    <ligand>
        <name>Na(+)</name>
        <dbReference type="ChEBI" id="CHEBI:29101"/>
        <label>2</label>
    </ligand>
</feature>
<feature type="compositionally biased region" description="Basic and acidic residues" evidence="15">
    <location>
        <begin position="548"/>
        <end position="571"/>
    </location>
</feature>
<keyword evidence="5 14" id="KW-0812">Transmembrane</keyword>
<feature type="disulfide bond" evidence="13">
    <location>
        <begin position="147"/>
        <end position="156"/>
    </location>
</feature>
<keyword evidence="12" id="KW-0479">Metal-binding</keyword>
<keyword evidence="18" id="KW-1185">Reference proteome</keyword>
<dbReference type="Pfam" id="PF00209">
    <property type="entry name" value="SNF"/>
    <property type="match status" value="1"/>
</dbReference>
<evidence type="ECO:0000256" key="12">
    <source>
        <dbReference type="PIRSR" id="PIRSR600175-1"/>
    </source>
</evidence>
<dbReference type="InterPro" id="IPR037272">
    <property type="entry name" value="SNS_sf"/>
</dbReference>
<dbReference type="GO" id="GO:0089718">
    <property type="term" value="P:amino acid import across plasma membrane"/>
    <property type="evidence" value="ECO:0007669"/>
    <property type="project" value="TreeGrafter"/>
</dbReference>
<proteinExistence type="inferred from homology"/>
<evidence type="ECO:0000256" key="14">
    <source>
        <dbReference type="RuleBase" id="RU003732"/>
    </source>
</evidence>
<keyword evidence="8" id="KW-0029">Amino-acid transport</keyword>
<feature type="transmembrane region" description="Helical" evidence="16">
    <location>
        <begin position="298"/>
        <end position="315"/>
    </location>
</feature>
<dbReference type="AlphaFoldDB" id="A0AAQ4RJ47"/>
<dbReference type="GO" id="GO:0005283">
    <property type="term" value="F:amino acid:sodium symporter activity"/>
    <property type="evidence" value="ECO:0007669"/>
    <property type="project" value="InterPro"/>
</dbReference>
<keyword evidence="6" id="KW-0532">Neurotransmitter transport</keyword>
<evidence type="ECO:0000256" key="11">
    <source>
        <dbReference type="ARBA" id="ARBA00049241"/>
    </source>
</evidence>
<keyword evidence="9 16" id="KW-1133">Transmembrane helix</keyword>
<evidence type="ECO:0000256" key="1">
    <source>
        <dbReference type="ARBA" id="ARBA00004651"/>
    </source>
</evidence>
<feature type="transmembrane region" description="Helical" evidence="16">
    <location>
        <begin position="108"/>
        <end position="135"/>
    </location>
</feature>
<dbReference type="GO" id="GO:0005886">
    <property type="term" value="C:plasma membrane"/>
    <property type="evidence" value="ECO:0007669"/>
    <property type="project" value="UniProtKB-SubCell"/>
</dbReference>
<feature type="binding site" evidence="12">
    <location>
        <position position="398"/>
    </location>
    <ligand>
        <name>Na(+)</name>
        <dbReference type="ChEBI" id="CHEBI:29101"/>
        <label>1</label>
    </ligand>
</feature>
<feature type="binding site" evidence="12">
    <location>
        <position position="301"/>
    </location>
    <ligand>
        <name>Na(+)</name>
        <dbReference type="ChEBI" id="CHEBI:29101"/>
        <label>1</label>
    </ligand>
</feature>
<evidence type="ECO:0000256" key="4">
    <source>
        <dbReference type="ARBA" id="ARBA00022475"/>
    </source>
</evidence>
<comment type="similarity">
    <text evidence="2">Belongs to the sodium:neurotransmitter symporter (SNF) (TC 2.A.22) family. SLC6A9 subfamily.</text>
</comment>
<sequence>MEEKQFAGILNGAVPGEPVKKDENSRRGNWGNQIEFVLTSVGYAVGLGNVWRFPYLCYRNGGGAFMLPYFIMLVFCGIPLFFLELSFGQFASLGCLGVWKISPMFKGVGYGMMVVSTYIGIYYNVVICIAFYYFFMSMTNVLPWTYCNNPWNTPDCSGVLGGGSNRFNVSLANTTTSLVAGVSEVVNRTKRTSPSEEYWKHYVLNISDDIGNFGEVRLPILGCLAVSWFVVFLCLIRGVKSSGKVVYFTATFPYVVLTILFIRGITLEGAVNGIKYYLTPQWHKVLDAKVWGDAASQIFYSLGCAWGGLITMASYNKFHNNCFRDSIIISITNCATSVYAGFVIFSILGFMAHNLNVPVSEVADHGPGLAFVAYPEALTLLPISPLWSLLFFFMLILLGLGTQFCLLETLVTAVVDEIGTDWIIRNKTVVTLSVAIIGFLLGVPLTTRAGIYWLLLMDNYAASFSLVVISCIMCICVMYVYGHKKYFKDVEMMLGFPPPLFFKVCWRFISPVIISRLKFACQPHPSWGPALQEHRIGRYASLASEDTVESRPLREKQELKEEQKGELKEEPKEEEEEEDKERRDEISLTIQGSNGSTNTKKTPIPGEWGA</sequence>
<keyword evidence="13" id="KW-1015">Disulfide bond</keyword>
<evidence type="ECO:0000256" key="9">
    <source>
        <dbReference type="ARBA" id="ARBA00022989"/>
    </source>
</evidence>
<evidence type="ECO:0000256" key="5">
    <source>
        <dbReference type="ARBA" id="ARBA00022692"/>
    </source>
</evidence>
<dbReference type="PROSITE" id="PS00610">
    <property type="entry name" value="NA_NEUROTRAN_SYMP_1"/>
    <property type="match status" value="1"/>
</dbReference>
<feature type="transmembrane region" description="Helical" evidence="16">
    <location>
        <begin position="218"/>
        <end position="236"/>
    </location>
</feature>
<feature type="region of interest" description="Disordered" evidence="15">
    <location>
        <begin position="547"/>
        <end position="610"/>
    </location>
</feature>
<evidence type="ECO:0000313" key="17">
    <source>
        <dbReference type="Ensembl" id="ENSGACP00000063669.1"/>
    </source>
</evidence>
<feature type="transmembrane region" description="Helical" evidence="16">
    <location>
        <begin position="36"/>
        <end position="54"/>
    </location>
</feature>
<feature type="transmembrane region" description="Helical" evidence="16">
    <location>
        <begin position="386"/>
        <end position="407"/>
    </location>
</feature>
<feature type="compositionally biased region" description="Polar residues" evidence="15">
    <location>
        <begin position="588"/>
        <end position="601"/>
    </location>
</feature>
<dbReference type="PRINTS" id="PR00176">
    <property type="entry name" value="NANEUSMPORT"/>
</dbReference>
<keyword evidence="7 14" id="KW-0769">Symport</keyword>
<name>A0AAQ4RJ47_GASAC</name>
<feature type="binding site" evidence="12">
    <location>
        <position position="333"/>
    </location>
    <ligand>
        <name>Na(+)</name>
        <dbReference type="ChEBI" id="CHEBI:29101"/>
        <label>1</label>
    </ligand>
</feature>
<evidence type="ECO:0000256" key="8">
    <source>
        <dbReference type="ARBA" id="ARBA00022970"/>
    </source>
</evidence>
<feature type="transmembrane region" description="Helical" evidence="16">
    <location>
        <begin position="428"/>
        <end position="454"/>
    </location>
</feature>
<comment type="subcellular location">
    <subcellularLocation>
        <location evidence="1">Cell membrane</location>
        <topology evidence="1">Multi-pass membrane protein</topology>
    </subcellularLocation>
</comment>
<accession>A0AAQ4RJ47</accession>
<evidence type="ECO:0000256" key="16">
    <source>
        <dbReference type="SAM" id="Phobius"/>
    </source>
</evidence>
<dbReference type="InterPro" id="IPR003028">
    <property type="entry name" value="Na/ntran_symport_glycine_GLY1"/>
</dbReference>
<dbReference type="PANTHER" id="PTHR11616:SF263">
    <property type="entry name" value="SODIUM- AND CHLORIDE-DEPENDENT GLYCINE TRANSPORTER 1"/>
    <property type="match status" value="1"/>
</dbReference>